<dbReference type="Gene3D" id="3.40.50.150">
    <property type="entry name" value="Vaccinia Virus protein VP39"/>
    <property type="match status" value="1"/>
</dbReference>
<reference evidence="2 3" key="1">
    <citation type="submission" date="2016-11" db="EMBL/GenBank/DDBJ databases">
        <authorList>
            <person name="Jaros S."/>
            <person name="Januszkiewicz K."/>
            <person name="Wedrychowicz H."/>
        </authorList>
    </citation>
    <scope>NUCLEOTIDE SEQUENCE [LARGE SCALE GENOMIC DNA]</scope>
    <source>
        <strain evidence="2 3">DSM 46144</strain>
    </source>
</reference>
<dbReference type="SUPFAM" id="SSF53335">
    <property type="entry name" value="S-adenosyl-L-methionine-dependent methyltransferases"/>
    <property type="match status" value="1"/>
</dbReference>
<evidence type="ECO:0000256" key="1">
    <source>
        <dbReference type="SAM" id="MobiDB-lite"/>
    </source>
</evidence>
<evidence type="ECO:0000313" key="3">
    <source>
        <dbReference type="Proteomes" id="UP000184440"/>
    </source>
</evidence>
<dbReference type="Pfam" id="PF04672">
    <property type="entry name" value="Methyltransf_19"/>
    <property type="match status" value="1"/>
</dbReference>
<keyword evidence="2" id="KW-0489">Methyltransferase</keyword>
<dbReference type="STRING" id="134849.SAMN05443668_108365"/>
<dbReference type="GO" id="GO:0032259">
    <property type="term" value="P:methylation"/>
    <property type="evidence" value="ECO:0007669"/>
    <property type="project" value="UniProtKB-KW"/>
</dbReference>
<dbReference type="InterPro" id="IPR029063">
    <property type="entry name" value="SAM-dependent_MTases_sf"/>
</dbReference>
<proteinExistence type="predicted"/>
<sequence length="281" mass="30439">MWTVGYPARVDAQTDGRTPAELDTGVPHPARVYDALLGGKDNFAADRQVADAIRANPAGEIGPLANRDFLRRAVTYLSTEAGIDQFLDVGTGLPTAPNVHEVAQTINPAARVVYVDNDPIVLVHARALLVSAPEGLTSYVDADIRDPETILAHARETLDFSRPIGLLLLAIGHFLDDEDDAYGVAGRLVEALPSGSYLVMSHLTGEFQPEETKKTEAMYKAQGMKLRARSEEEFTRFFDGLALIEPGVTLTHRWRPDALDRIPADTPGEQAPGYGAVGRKA</sequence>
<organism evidence="2 3">
    <name type="scientific">Cryptosporangium aurantiacum</name>
    <dbReference type="NCBI Taxonomy" id="134849"/>
    <lineage>
        <taxon>Bacteria</taxon>
        <taxon>Bacillati</taxon>
        <taxon>Actinomycetota</taxon>
        <taxon>Actinomycetes</taxon>
        <taxon>Cryptosporangiales</taxon>
        <taxon>Cryptosporangiaceae</taxon>
        <taxon>Cryptosporangium</taxon>
    </lineage>
</organism>
<accession>A0A1M7R9P8</accession>
<keyword evidence="3" id="KW-1185">Reference proteome</keyword>
<dbReference type="Proteomes" id="UP000184440">
    <property type="component" value="Unassembled WGS sequence"/>
</dbReference>
<name>A0A1M7R9P8_9ACTN</name>
<evidence type="ECO:0000313" key="2">
    <source>
        <dbReference type="EMBL" id="SHN42758.1"/>
    </source>
</evidence>
<dbReference type="AlphaFoldDB" id="A0A1M7R9P8"/>
<keyword evidence="2" id="KW-0808">Transferase</keyword>
<dbReference type="InterPro" id="IPR006764">
    <property type="entry name" value="SAM_dep_MeTrfase_SAV2177_type"/>
</dbReference>
<dbReference type="PIRSF" id="PIRSF017393">
    <property type="entry name" value="MTase_SAV2177"/>
    <property type="match status" value="1"/>
</dbReference>
<feature type="region of interest" description="Disordered" evidence="1">
    <location>
        <begin position="261"/>
        <end position="281"/>
    </location>
</feature>
<gene>
    <name evidence="2" type="ORF">SAMN05443668_108365</name>
</gene>
<dbReference type="EMBL" id="FRCS01000008">
    <property type="protein sequence ID" value="SHN42758.1"/>
    <property type="molecule type" value="Genomic_DNA"/>
</dbReference>
<protein>
    <submittedName>
        <fullName evidence="2">S-adenosyl methyltransferase</fullName>
    </submittedName>
</protein>
<dbReference type="GO" id="GO:0008168">
    <property type="term" value="F:methyltransferase activity"/>
    <property type="evidence" value="ECO:0007669"/>
    <property type="project" value="UniProtKB-KW"/>
</dbReference>